<reference evidence="3" key="1">
    <citation type="journal article" date="2020" name="mSystems">
        <title>Genome- and Community-Level Interaction Insights into Carbon Utilization and Element Cycling Functions of Hydrothermarchaeota in Hydrothermal Sediment.</title>
        <authorList>
            <person name="Zhou Z."/>
            <person name="Liu Y."/>
            <person name="Xu W."/>
            <person name="Pan J."/>
            <person name="Luo Z.H."/>
            <person name="Li M."/>
        </authorList>
    </citation>
    <scope>NUCLEOTIDE SEQUENCE</scope>
    <source>
        <strain evidence="3">SpSt-997</strain>
    </source>
</reference>
<dbReference type="InterPro" id="IPR029068">
    <property type="entry name" value="Glyas_Bleomycin-R_OHBP_Dase"/>
</dbReference>
<dbReference type="GO" id="GO:0046872">
    <property type="term" value="F:metal ion binding"/>
    <property type="evidence" value="ECO:0007669"/>
    <property type="project" value="UniProtKB-KW"/>
</dbReference>
<proteinExistence type="predicted"/>
<dbReference type="GO" id="GO:0004462">
    <property type="term" value="F:lactoylglutathione lyase activity"/>
    <property type="evidence" value="ECO:0007669"/>
    <property type="project" value="InterPro"/>
</dbReference>
<dbReference type="EMBL" id="DTQM01000028">
    <property type="protein sequence ID" value="HGC41895.1"/>
    <property type="molecule type" value="Genomic_DNA"/>
</dbReference>
<dbReference type="GO" id="GO:0046491">
    <property type="term" value="P:L-methylmalonyl-CoA metabolic process"/>
    <property type="evidence" value="ECO:0007669"/>
    <property type="project" value="TreeGrafter"/>
</dbReference>
<dbReference type="SUPFAM" id="SSF54593">
    <property type="entry name" value="Glyoxalase/Bleomycin resistance protein/Dihydroxybiphenyl dioxygenase"/>
    <property type="match status" value="1"/>
</dbReference>
<sequence length="131" mass="14924">MAKAIHTMIRVRDEARAVAFYRAAFGLDVAERLVFPGFTLVYLRNGEADFELELTINADRNEPYQLGDGYGHLAFVVDDLDAEHQRFTAAGFAPTAVKELQQDGARRARFCFLTDPDGYRIEVLEKFGRYR</sequence>
<dbReference type="PROSITE" id="PS51819">
    <property type="entry name" value="VOC"/>
    <property type="match status" value="1"/>
</dbReference>
<organism evidence="3">
    <name type="scientific">Acidicaldus sp</name>
    <dbReference type="NCBI Taxonomy" id="1872105"/>
    <lineage>
        <taxon>Bacteria</taxon>
        <taxon>Pseudomonadati</taxon>
        <taxon>Pseudomonadota</taxon>
        <taxon>Alphaproteobacteria</taxon>
        <taxon>Acetobacterales</taxon>
        <taxon>Acetobacteraceae</taxon>
        <taxon>Acidicaldus</taxon>
    </lineage>
</organism>
<evidence type="ECO:0000313" key="3">
    <source>
        <dbReference type="EMBL" id="HGC41895.1"/>
    </source>
</evidence>
<comment type="caution">
    <text evidence="3">The sequence shown here is derived from an EMBL/GenBank/DDBJ whole genome shotgun (WGS) entry which is preliminary data.</text>
</comment>
<feature type="domain" description="VOC" evidence="2">
    <location>
        <begin position="3"/>
        <end position="126"/>
    </location>
</feature>
<dbReference type="AlphaFoldDB" id="A0A8J4H9S7"/>
<keyword evidence="3" id="KW-0456">Lyase</keyword>
<dbReference type="Gene3D" id="3.10.180.10">
    <property type="entry name" value="2,3-Dihydroxybiphenyl 1,2-Dioxygenase, domain 1"/>
    <property type="match status" value="1"/>
</dbReference>
<keyword evidence="1" id="KW-0479">Metal-binding</keyword>
<protein>
    <submittedName>
        <fullName evidence="3">Lactoylglutathione lyase</fullName>
    </submittedName>
</protein>
<dbReference type="GO" id="GO:0004493">
    <property type="term" value="F:methylmalonyl-CoA epimerase activity"/>
    <property type="evidence" value="ECO:0007669"/>
    <property type="project" value="TreeGrafter"/>
</dbReference>
<name>A0A8J4H9S7_9PROT</name>
<evidence type="ECO:0000256" key="1">
    <source>
        <dbReference type="ARBA" id="ARBA00022723"/>
    </source>
</evidence>
<dbReference type="InterPro" id="IPR051785">
    <property type="entry name" value="MMCE/EMCE_epimerase"/>
</dbReference>
<evidence type="ECO:0000259" key="2">
    <source>
        <dbReference type="PROSITE" id="PS51819"/>
    </source>
</evidence>
<dbReference type="Pfam" id="PF00903">
    <property type="entry name" value="Glyoxalase"/>
    <property type="match status" value="1"/>
</dbReference>
<accession>A0A8J4H9S7</accession>
<dbReference type="PANTHER" id="PTHR43048:SF3">
    <property type="entry name" value="METHYLMALONYL-COA EPIMERASE, MITOCHONDRIAL"/>
    <property type="match status" value="1"/>
</dbReference>
<dbReference type="InterPro" id="IPR037523">
    <property type="entry name" value="VOC_core"/>
</dbReference>
<dbReference type="InterPro" id="IPR004360">
    <property type="entry name" value="Glyas_Fos-R_dOase_dom"/>
</dbReference>
<dbReference type="InterPro" id="IPR018146">
    <property type="entry name" value="Glyoxalase_1_CS"/>
</dbReference>
<dbReference type="PANTHER" id="PTHR43048">
    <property type="entry name" value="METHYLMALONYL-COA EPIMERASE"/>
    <property type="match status" value="1"/>
</dbReference>
<gene>
    <name evidence="3" type="ORF">ENY07_01550</name>
</gene>
<dbReference type="PROSITE" id="PS00934">
    <property type="entry name" value="GLYOXALASE_I_1"/>
    <property type="match status" value="1"/>
</dbReference>